<dbReference type="Gene3D" id="3.20.20.150">
    <property type="entry name" value="Divalent-metal-dependent TIM barrel enzymes"/>
    <property type="match status" value="1"/>
</dbReference>
<reference evidence="3" key="1">
    <citation type="journal article" date="2019" name="Int. J. Syst. Evol. Microbiol.">
        <title>The Global Catalogue of Microorganisms (GCM) 10K type strain sequencing project: providing services to taxonomists for standard genome sequencing and annotation.</title>
        <authorList>
            <consortium name="The Broad Institute Genomics Platform"/>
            <consortium name="The Broad Institute Genome Sequencing Center for Infectious Disease"/>
            <person name="Wu L."/>
            <person name="Ma J."/>
        </authorList>
    </citation>
    <scope>NUCLEOTIDE SEQUENCE [LARGE SCALE GENOMIC DNA]</scope>
    <source>
        <strain evidence="3">KCTC 32998</strain>
    </source>
</reference>
<comment type="caution">
    <text evidence="2">The sequence shown here is derived from an EMBL/GenBank/DDBJ whole genome shotgun (WGS) entry which is preliminary data.</text>
</comment>
<dbReference type="InterPro" id="IPR036237">
    <property type="entry name" value="Xyl_isomerase-like_sf"/>
</dbReference>
<name>A0ABQ3EB69_9GAMM</name>
<evidence type="ECO:0000313" key="2">
    <source>
        <dbReference type="EMBL" id="GHB32000.1"/>
    </source>
</evidence>
<dbReference type="PANTHER" id="PTHR12110">
    <property type="entry name" value="HYDROXYPYRUVATE ISOMERASE"/>
    <property type="match status" value="1"/>
</dbReference>
<feature type="domain" description="Xylose isomerase-like TIM barrel" evidence="1">
    <location>
        <begin position="14"/>
        <end position="245"/>
    </location>
</feature>
<dbReference type="Proteomes" id="UP000646745">
    <property type="component" value="Unassembled WGS sequence"/>
</dbReference>
<organism evidence="2 3">
    <name type="scientific">Salinicola rhizosphaerae</name>
    <dbReference type="NCBI Taxonomy" id="1443141"/>
    <lineage>
        <taxon>Bacteria</taxon>
        <taxon>Pseudomonadati</taxon>
        <taxon>Pseudomonadota</taxon>
        <taxon>Gammaproteobacteria</taxon>
        <taxon>Oceanospirillales</taxon>
        <taxon>Halomonadaceae</taxon>
        <taxon>Salinicola</taxon>
    </lineage>
</organism>
<dbReference type="Pfam" id="PF01261">
    <property type="entry name" value="AP_endonuc_2"/>
    <property type="match status" value="1"/>
</dbReference>
<dbReference type="EMBL" id="BMZI01000008">
    <property type="protein sequence ID" value="GHB32000.1"/>
    <property type="molecule type" value="Genomic_DNA"/>
</dbReference>
<gene>
    <name evidence="2" type="ORF">GCM10009038_33420</name>
</gene>
<proteinExistence type="predicted"/>
<evidence type="ECO:0000259" key="1">
    <source>
        <dbReference type="Pfam" id="PF01261"/>
    </source>
</evidence>
<dbReference type="PANTHER" id="PTHR12110:SF21">
    <property type="entry name" value="XYLOSE ISOMERASE-LIKE TIM BARREL DOMAIN-CONTAINING PROTEIN"/>
    <property type="match status" value="1"/>
</dbReference>
<dbReference type="InterPro" id="IPR050312">
    <property type="entry name" value="IolE/XylAMocC-like"/>
</dbReference>
<dbReference type="SUPFAM" id="SSF51658">
    <property type="entry name" value="Xylose isomerase-like"/>
    <property type="match status" value="1"/>
</dbReference>
<sequence>MATLCLSGELDARLEAIARAEFGGVEIFVDDLDGSALTAREVGERCRDLGLAVVALQPFRDADGLPAPAHRQKLEAARRQFETLATLGGDFLLLCSNTREDASEAPDDIAATLHDFATLAAEHGMRIGYEALAWGRHVCDYREAWQLVRQVDHPALSIVLDSYHILARDLELKTLATIPAESIGLVQLADATVRPVPDDQKALQSISRHRRAFPGDGELNVEAFLAALDRTGYRGTVSLEVFSDILSVMPTGISALQGKDALETALANRG</sequence>
<accession>A0ABQ3EB69</accession>
<evidence type="ECO:0000313" key="3">
    <source>
        <dbReference type="Proteomes" id="UP000646745"/>
    </source>
</evidence>
<protein>
    <recommendedName>
        <fullName evidence="1">Xylose isomerase-like TIM barrel domain-containing protein</fullName>
    </recommendedName>
</protein>
<dbReference type="InterPro" id="IPR013022">
    <property type="entry name" value="Xyl_isomerase-like_TIM-brl"/>
</dbReference>
<keyword evidence="3" id="KW-1185">Reference proteome</keyword>